<evidence type="ECO:0000256" key="6">
    <source>
        <dbReference type="ARBA" id="ARBA00023136"/>
    </source>
</evidence>
<keyword evidence="4" id="KW-0812">Transmembrane</keyword>
<dbReference type="InterPro" id="IPR049177">
    <property type="entry name" value="MgtC_SapB_SrpB_YhiD_N"/>
</dbReference>
<dbReference type="Gene3D" id="3.30.70.260">
    <property type="match status" value="1"/>
</dbReference>
<proteinExistence type="inferred from homology"/>
<gene>
    <name evidence="9" type="ORF">E6W39_10115</name>
</gene>
<comment type="subcellular location">
    <subcellularLocation>
        <location evidence="1">Cell membrane</location>
        <topology evidence="1">Multi-pass membrane protein</topology>
    </subcellularLocation>
</comment>
<keyword evidence="5" id="KW-1133">Transmembrane helix</keyword>
<keyword evidence="3" id="KW-1003">Cell membrane</keyword>
<dbReference type="PANTHER" id="PTHR33778:SF3">
    <property type="entry name" value="PROTEIN MGTC"/>
    <property type="match status" value="1"/>
</dbReference>
<organism evidence="9 10">
    <name type="scientific">Kitasatospora acidiphila</name>
    <dbReference type="NCBI Taxonomy" id="2567942"/>
    <lineage>
        <taxon>Bacteria</taxon>
        <taxon>Bacillati</taxon>
        <taxon>Actinomycetota</taxon>
        <taxon>Actinomycetes</taxon>
        <taxon>Kitasatosporales</taxon>
        <taxon>Streptomycetaceae</taxon>
        <taxon>Kitasatospora</taxon>
    </lineage>
</organism>
<evidence type="ECO:0000256" key="3">
    <source>
        <dbReference type="ARBA" id="ARBA00022475"/>
    </source>
</evidence>
<sequence>MHALSTFDFLIRLATGVGCGALIGVERQWRARMAGLRTNALVATGATLFVLYSEAVGDTGSPTRVASYVVSGIGFLGGGVILRDGAGVRGLNTAATLWCSAAVGVLAASGKLDLAWLAAFTVLAVHLVLRPAGRLLDRAPSAGTDPDATLRATIHLDCERRSETHIRALLLQALAASGLAPLGLRANRDADDAETTLQASVAISGDATAALEQVITRLSLEPGVTDLHWHLEAEQEAEALA</sequence>
<dbReference type="GO" id="GO:0005886">
    <property type="term" value="C:plasma membrane"/>
    <property type="evidence" value="ECO:0007669"/>
    <property type="project" value="UniProtKB-SubCell"/>
</dbReference>
<evidence type="ECO:0000256" key="1">
    <source>
        <dbReference type="ARBA" id="ARBA00004651"/>
    </source>
</evidence>
<evidence type="ECO:0000259" key="8">
    <source>
        <dbReference type="Pfam" id="PF21770"/>
    </source>
</evidence>
<keyword evidence="10" id="KW-1185">Reference proteome</keyword>
<evidence type="ECO:0000259" key="7">
    <source>
        <dbReference type="Pfam" id="PF02308"/>
    </source>
</evidence>
<dbReference type="InterPro" id="IPR048640">
    <property type="entry name" value="MgtC-like_C"/>
</dbReference>
<evidence type="ECO:0000256" key="2">
    <source>
        <dbReference type="ARBA" id="ARBA00009298"/>
    </source>
</evidence>
<keyword evidence="6" id="KW-0472">Membrane</keyword>
<evidence type="ECO:0000256" key="5">
    <source>
        <dbReference type="ARBA" id="ARBA00022989"/>
    </source>
</evidence>
<dbReference type="Proteomes" id="UP000319103">
    <property type="component" value="Unassembled WGS sequence"/>
</dbReference>
<accession>A0A540W0P3</accession>
<feature type="domain" description="MgtC-like C-terminal" evidence="8">
    <location>
        <begin position="154"/>
        <end position="229"/>
    </location>
</feature>
<dbReference type="OrthoDB" id="9811198at2"/>
<evidence type="ECO:0000313" key="10">
    <source>
        <dbReference type="Proteomes" id="UP000319103"/>
    </source>
</evidence>
<dbReference type="Pfam" id="PF21770">
    <property type="entry name" value="MgtC_SapB_C"/>
    <property type="match status" value="1"/>
</dbReference>
<name>A0A540W0P3_9ACTN</name>
<dbReference type="InterPro" id="IPR003416">
    <property type="entry name" value="MgtC/SapB/SrpB/YhiD_fam"/>
</dbReference>
<comment type="caution">
    <text evidence="9">The sequence shown here is derived from an EMBL/GenBank/DDBJ whole genome shotgun (WGS) entry which is preliminary data.</text>
</comment>
<reference evidence="9 10" key="1">
    <citation type="submission" date="2019-06" db="EMBL/GenBank/DDBJ databases">
        <title>Description of Kitasatospora acidophila sp. nov. isolated from pine grove soil, and reclassification of Streptomyces novaecaesareae to Kitasatospora novaeceasareae comb. nov.</title>
        <authorList>
            <person name="Kim M.J."/>
        </authorList>
    </citation>
    <scope>NUCLEOTIDE SEQUENCE [LARGE SCALE GENOMIC DNA]</scope>
    <source>
        <strain evidence="9 10">MMS16-CNU292</strain>
    </source>
</reference>
<dbReference type="PRINTS" id="PR01837">
    <property type="entry name" value="MGTCSAPBPROT"/>
</dbReference>
<comment type="similarity">
    <text evidence="2">Belongs to the MgtC/SapB family.</text>
</comment>
<evidence type="ECO:0000313" key="9">
    <source>
        <dbReference type="EMBL" id="TQF02553.1"/>
    </source>
</evidence>
<dbReference type="EMBL" id="VIGB01000003">
    <property type="protein sequence ID" value="TQF02553.1"/>
    <property type="molecule type" value="Genomic_DNA"/>
</dbReference>
<evidence type="ECO:0000256" key="4">
    <source>
        <dbReference type="ARBA" id="ARBA00022692"/>
    </source>
</evidence>
<feature type="domain" description="MgtC/SapB/SrpB/YhiD N-terminal" evidence="7">
    <location>
        <begin position="13"/>
        <end position="133"/>
    </location>
</feature>
<dbReference type="Pfam" id="PF02308">
    <property type="entry name" value="MgtC"/>
    <property type="match status" value="1"/>
</dbReference>
<dbReference type="PANTHER" id="PTHR33778">
    <property type="entry name" value="PROTEIN MGTC"/>
    <property type="match status" value="1"/>
</dbReference>
<dbReference type="RefSeq" id="WP_141633245.1">
    <property type="nucleotide sequence ID" value="NZ_VIGB01000003.1"/>
</dbReference>
<protein>
    <submittedName>
        <fullName evidence="9">MgtC/SapB family protein</fullName>
    </submittedName>
</protein>
<dbReference type="AlphaFoldDB" id="A0A540W0P3"/>